<evidence type="ECO:0000313" key="22">
    <source>
        <dbReference type="EMBL" id="TCU24893.1"/>
    </source>
</evidence>
<keyword evidence="6" id="KW-0997">Cell inner membrane</keyword>
<feature type="domain" description="Polysaccharide chain length determinant N-terminal" evidence="18">
    <location>
        <begin position="31"/>
        <end position="115"/>
    </location>
</feature>
<evidence type="ECO:0000256" key="13">
    <source>
        <dbReference type="ARBA" id="ARBA00023136"/>
    </source>
</evidence>
<keyword evidence="5" id="KW-1003">Cell membrane</keyword>
<dbReference type="Pfam" id="PF13807">
    <property type="entry name" value="GNVR"/>
    <property type="match status" value="1"/>
</dbReference>
<comment type="catalytic activity">
    <reaction evidence="15">
        <text>L-tyrosyl-[protein] + ATP = O-phospho-L-tyrosyl-[protein] + ADP + H(+)</text>
        <dbReference type="Rhea" id="RHEA:10596"/>
        <dbReference type="Rhea" id="RHEA-COMP:10136"/>
        <dbReference type="Rhea" id="RHEA-COMP:20101"/>
        <dbReference type="ChEBI" id="CHEBI:15378"/>
        <dbReference type="ChEBI" id="CHEBI:30616"/>
        <dbReference type="ChEBI" id="CHEBI:46858"/>
        <dbReference type="ChEBI" id="CHEBI:61978"/>
        <dbReference type="ChEBI" id="CHEBI:456216"/>
        <dbReference type="EC" id="2.7.10.2"/>
    </reaction>
</comment>
<sequence>MLNRPQLQITEPMDDVGAPGRMFANPLSGVDILSAARRQIWVLVASVVVALLLGILYLVQALPNYTSSASILIDAKKVGMTAATPLEGSLTFETGAVDSQLQILTSDKIASAVATRLGLQNNMAFIDPQGSYLTETVKGAIGLVRSAINVVTQAPPTPEVKDLPEPLRLLLAVNVLQDNLRVARVGRTYVFILDYSNPDPVLAQAIVGQYANAYLEDQLDSKFDSTRRATNWMEERIRDLKAQSLAADEAVQKYRADNNLVEASGRLIDEQSLTDATTQLTTARSALDTASARYQRLKEIIDNQDINASLTESLENPNVAQLRSRYLQAAKLESEISARYGANHLAADKARKDMAAYTRLIFAELINLLPGYQSDVSIAQARVNSIQNTINQLRQTSASNDSAMVKLRSLEQESDSLKTLYSTFLQKAQELQQQQSFPVTDARVISDASTPLLPSSPKKLLVLLASLVLGGIAGAGLGWLREWRDRGFRTASQIRDELGLEFIANVPALQPSAFLVQQALTPGELPSAGGTAGGAAGRRLTLTYNPLLQKVVNEPFSQFAEAIRALRFKMNLEFPKRKGIVIGMVSMFPDEGKSSLAKNLASSIALQGTSTILIDGDLRNPSLTNNLLSGPKTGLIDVIAGRASVENVVAYEQESGLAFLPGGARTRAANDVFGSSRAQDLIDSLRRQYDVVIIDFPPVGALTDAMAASYVVDGYFFVAHWGKTPRKVLKEFTINHPELTDKTLGVVLNKVDLKNLGKYGSHQSGSQYAKYTHKYFSDSTTVK</sequence>
<keyword evidence="12 17" id="KW-1133">Transmembrane helix</keyword>
<dbReference type="PANTHER" id="PTHR32309:SF13">
    <property type="entry name" value="FERRIC ENTEROBACTIN TRANSPORT PROTEIN FEPE"/>
    <property type="match status" value="1"/>
</dbReference>
<comment type="similarity">
    <text evidence="2">Belongs to the CpsD/CapB family.</text>
</comment>
<dbReference type="EMBL" id="SMBJ01000040">
    <property type="protein sequence ID" value="TCU13012.1"/>
    <property type="molecule type" value="Genomic_DNA"/>
</dbReference>
<feature type="domain" description="AAA" evidence="19">
    <location>
        <begin position="592"/>
        <end position="702"/>
    </location>
</feature>
<dbReference type="InterPro" id="IPR032807">
    <property type="entry name" value="GNVR"/>
</dbReference>
<evidence type="ECO:0000256" key="4">
    <source>
        <dbReference type="ARBA" id="ARBA00011903"/>
    </source>
</evidence>
<evidence type="ECO:0000256" key="12">
    <source>
        <dbReference type="ARBA" id="ARBA00022989"/>
    </source>
</evidence>
<keyword evidence="16" id="KW-0175">Coiled coil</keyword>
<gene>
    <name evidence="22" type="ORF">EV129_1411</name>
    <name evidence="21" type="ORF">EV130_1402</name>
</gene>
<evidence type="ECO:0000256" key="1">
    <source>
        <dbReference type="ARBA" id="ARBA00004429"/>
    </source>
</evidence>
<feature type="transmembrane region" description="Helical" evidence="17">
    <location>
        <begin position="40"/>
        <end position="59"/>
    </location>
</feature>
<dbReference type="InterPro" id="IPR050445">
    <property type="entry name" value="Bact_polysacc_biosynth/exp"/>
</dbReference>
<keyword evidence="10" id="KW-0418">Kinase</keyword>
<evidence type="ECO:0000256" key="10">
    <source>
        <dbReference type="ARBA" id="ARBA00022777"/>
    </source>
</evidence>
<dbReference type="CDD" id="cd05387">
    <property type="entry name" value="BY-kinase"/>
    <property type="match status" value="1"/>
</dbReference>
<dbReference type="InterPro" id="IPR005702">
    <property type="entry name" value="Wzc-like_C"/>
</dbReference>
<evidence type="ECO:0000256" key="15">
    <source>
        <dbReference type="ARBA" id="ARBA00051245"/>
    </source>
</evidence>
<evidence type="ECO:0000313" key="23">
    <source>
        <dbReference type="Proteomes" id="UP000295507"/>
    </source>
</evidence>
<evidence type="ECO:0000256" key="16">
    <source>
        <dbReference type="SAM" id="Coils"/>
    </source>
</evidence>
<evidence type="ECO:0000256" key="14">
    <source>
        <dbReference type="ARBA" id="ARBA00023137"/>
    </source>
</evidence>
<evidence type="ECO:0000256" key="17">
    <source>
        <dbReference type="SAM" id="Phobius"/>
    </source>
</evidence>
<comment type="subcellular location">
    <subcellularLocation>
        <location evidence="1">Cell inner membrane</location>
        <topology evidence="1">Multi-pass membrane protein</topology>
    </subcellularLocation>
</comment>
<name>A0A4R3Q1N6_9HYPH</name>
<dbReference type="Proteomes" id="UP000295547">
    <property type="component" value="Unassembled WGS sequence"/>
</dbReference>
<reference evidence="23 24" key="1">
    <citation type="submission" date="2019-03" db="EMBL/GenBank/DDBJ databases">
        <title>Genomic Encyclopedia of Type Strains, Phase IV (KMG-V): Genome sequencing to study the core and pangenomes of soil and plant-associated prokaryotes.</title>
        <authorList>
            <person name="Whitman W."/>
        </authorList>
    </citation>
    <scope>NUCLEOTIDE SEQUENCE [LARGE SCALE GENOMIC DNA]</scope>
    <source>
        <strain evidence="21 24">Gr42</strain>
        <strain evidence="22 23">IE4868</strain>
    </source>
</reference>
<keyword evidence="24" id="KW-1185">Reference proteome</keyword>
<dbReference type="InterPro" id="IPR003856">
    <property type="entry name" value="LPS_length_determ_N"/>
</dbReference>
<comment type="caution">
    <text evidence="21">The sequence shown here is derived from an EMBL/GenBank/DDBJ whole genome shotgun (WGS) entry which is preliminary data.</text>
</comment>
<evidence type="ECO:0000256" key="8">
    <source>
        <dbReference type="ARBA" id="ARBA00022692"/>
    </source>
</evidence>
<dbReference type="GO" id="GO:0005886">
    <property type="term" value="C:plasma membrane"/>
    <property type="evidence" value="ECO:0007669"/>
    <property type="project" value="UniProtKB-SubCell"/>
</dbReference>
<keyword evidence="7" id="KW-0808">Transferase</keyword>
<evidence type="ECO:0000259" key="20">
    <source>
        <dbReference type="Pfam" id="PF13807"/>
    </source>
</evidence>
<dbReference type="InterPro" id="IPR027417">
    <property type="entry name" value="P-loop_NTPase"/>
</dbReference>
<dbReference type="EC" id="2.7.10.2" evidence="4"/>
<feature type="coiled-coil region" evidence="16">
    <location>
        <begin position="376"/>
        <end position="413"/>
    </location>
</feature>
<evidence type="ECO:0000259" key="18">
    <source>
        <dbReference type="Pfam" id="PF02706"/>
    </source>
</evidence>
<keyword evidence="11" id="KW-0067">ATP-binding</keyword>
<proteinExistence type="inferred from homology"/>
<dbReference type="GO" id="GO:0004713">
    <property type="term" value="F:protein tyrosine kinase activity"/>
    <property type="evidence" value="ECO:0007669"/>
    <property type="project" value="TreeGrafter"/>
</dbReference>
<evidence type="ECO:0000313" key="24">
    <source>
        <dbReference type="Proteomes" id="UP000295547"/>
    </source>
</evidence>
<comment type="similarity">
    <text evidence="3">Belongs to the etk/wzc family.</text>
</comment>
<evidence type="ECO:0000256" key="5">
    <source>
        <dbReference type="ARBA" id="ARBA00022475"/>
    </source>
</evidence>
<dbReference type="SUPFAM" id="SSF52540">
    <property type="entry name" value="P-loop containing nucleoside triphosphate hydrolases"/>
    <property type="match status" value="1"/>
</dbReference>
<evidence type="ECO:0000256" key="9">
    <source>
        <dbReference type="ARBA" id="ARBA00022741"/>
    </source>
</evidence>
<evidence type="ECO:0000256" key="7">
    <source>
        <dbReference type="ARBA" id="ARBA00022679"/>
    </source>
</evidence>
<evidence type="ECO:0000256" key="2">
    <source>
        <dbReference type="ARBA" id="ARBA00007316"/>
    </source>
</evidence>
<evidence type="ECO:0000313" key="21">
    <source>
        <dbReference type="EMBL" id="TCU13012.1"/>
    </source>
</evidence>
<dbReference type="Proteomes" id="UP000295507">
    <property type="component" value="Unassembled WGS sequence"/>
</dbReference>
<keyword evidence="14" id="KW-0829">Tyrosine-protein kinase</keyword>
<dbReference type="AlphaFoldDB" id="A0A4R3Q1N6"/>
<dbReference type="Pfam" id="PF02706">
    <property type="entry name" value="Wzz"/>
    <property type="match status" value="1"/>
</dbReference>
<organism evidence="21 24">
    <name type="scientific">Rhizobium azibense</name>
    <dbReference type="NCBI Taxonomy" id="1136135"/>
    <lineage>
        <taxon>Bacteria</taxon>
        <taxon>Pseudomonadati</taxon>
        <taxon>Pseudomonadota</taxon>
        <taxon>Alphaproteobacteria</taxon>
        <taxon>Hyphomicrobiales</taxon>
        <taxon>Rhizobiaceae</taxon>
        <taxon>Rhizobium/Agrobacterium group</taxon>
        <taxon>Rhizobium</taxon>
    </lineage>
</organism>
<dbReference type="InterPro" id="IPR025669">
    <property type="entry name" value="AAA_dom"/>
</dbReference>
<accession>A0A4R3Q1N6</accession>
<protein>
    <recommendedName>
        <fullName evidence="4">non-specific protein-tyrosine kinase</fullName>
        <ecNumber evidence="4">2.7.10.2</ecNumber>
    </recommendedName>
</protein>
<feature type="domain" description="Tyrosine-protein kinase G-rich" evidence="20">
    <location>
        <begin position="410"/>
        <end position="482"/>
    </location>
</feature>
<evidence type="ECO:0000259" key="19">
    <source>
        <dbReference type="Pfam" id="PF13614"/>
    </source>
</evidence>
<keyword evidence="8 17" id="KW-0812">Transmembrane</keyword>
<keyword evidence="13 17" id="KW-0472">Membrane</keyword>
<dbReference type="EMBL" id="SMBK01000041">
    <property type="protein sequence ID" value="TCU24893.1"/>
    <property type="molecule type" value="Genomic_DNA"/>
</dbReference>
<evidence type="ECO:0000256" key="11">
    <source>
        <dbReference type="ARBA" id="ARBA00022840"/>
    </source>
</evidence>
<dbReference type="PANTHER" id="PTHR32309">
    <property type="entry name" value="TYROSINE-PROTEIN KINASE"/>
    <property type="match status" value="1"/>
</dbReference>
<dbReference type="Pfam" id="PF13614">
    <property type="entry name" value="AAA_31"/>
    <property type="match status" value="1"/>
</dbReference>
<evidence type="ECO:0000256" key="3">
    <source>
        <dbReference type="ARBA" id="ARBA00008883"/>
    </source>
</evidence>
<keyword evidence="9" id="KW-0547">Nucleotide-binding</keyword>
<dbReference type="Gene3D" id="3.40.50.300">
    <property type="entry name" value="P-loop containing nucleotide triphosphate hydrolases"/>
    <property type="match status" value="1"/>
</dbReference>
<evidence type="ECO:0000256" key="6">
    <source>
        <dbReference type="ARBA" id="ARBA00022519"/>
    </source>
</evidence>